<evidence type="ECO:0000313" key="8">
    <source>
        <dbReference type="EMBL" id="MCV7070038.1"/>
    </source>
</evidence>
<dbReference type="AlphaFoldDB" id="A0A9X2YA85"/>
<dbReference type="GO" id="GO:0033528">
    <property type="term" value="P:S-methylmethionine cycle"/>
    <property type="evidence" value="ECO:0007669"/>
    <property type="project" value="TreeGrafter"/>
</dbReference>
<evidence type="ECO:0000256" key="5">
    <source>
        <dbReference type="PIRSR" id="PIRSR037505-2"/>
    </source>
</evidence>
<dbReference type="EMBL" id="JACKRN010000213">
    <property type="protein sequence ID" value="MCV7070038.1"/>
    <property type="molecule type" value="Genomic_DNA"/>
</dbReference>
<accession>A0A9X2YA85</accession>
<evidence type="ECO:0000256" key="1">
    <source>
        <dbReference type="ARBA" id="ARBA00022603"/>
    </source>
</evidence>
<name>A0A9X2YA85_9MYCO</name>
<dbReference type="Gene3D" id="3.20.20.330">
    <property type="entry name" value="Homocysteine-binding-like domain"/>
    <property type="match status" value="1"/>
</dbReference>
<feature type="binding site" evidence="6">
    <location>
        <position position="330"/>
    </location>
    <ligand>
        <name>Zn(2+)</name>
        <dbReference type="ChEBI" id="CHEBI:29105"/>
    </ligand>
</feature>
<feature type="domain" description="Hcy-binding" evidence="7">
    <location>
        <begin position="52"/>
        <end position="345"/>
    </location>
</feature>
<organism evidence="8 9">
    <name type="scientific">Mycolicibacterium rufum</name>
    <dbReference type="NCBI Taxonomy" id="318424"/>
    <lineage>
        <taxon>Bacteria</taxon>
        <taxon>Bacillati</taxon>
        <taxon>Actinomycetota</taxon>
        <taxon>Actinomycetes</taxon>
        <taxon>Mycobacteriales</taxon>
        <taxon>Mycobacteriaceae</taxon>
        <taxon>Mycolicibacterium</taxon>
    </lineage>
</organism>
<feature type="binding site" evidence="6">
    <location>
        <position position="331"/>
    </location>
    <ligand>
        <name>Zn(2+)</name>
        <dbReference type="ChEBI" id="CHEBI:29105"/>
    </ligand>
</feature>
<dbReference type="EC" id="2.1.1.10" evidence="8"/>
<dbReference type="NCBIfam" id="NF007020">
    <property type="entry name" value="PRK09485.1"/>
    <property type="match status" value="1"/>
</dbReference>
<reference evidence="8" key="1">
    <citation type="submission" date="2020-07" db="EMBL/GenBank/DDBJ databases">
        <authorList>
            <person name="Pettersson B.M.F."/>
            <person name="Behra P.R.K."/>
            <person name="Ramesh M."/>
            <person name="Das S."/>
            <person name="Dasgupta S."/>
            <person name="Kirsebom L.A."/>
        </authorList>
    </citation>
    <scope>NUCLEOTIDE SEQUENCE</scope>
    <source>
        <strain evidence="8">DSM 45406</strain>
    </source>
</reference>
<sequence>MRPNTAADIHVWWRQHIACSRAHGRGTRHRVSGVSPPLPEREYPSALETYGDVVKLPSLSDAVLVSDGGLATELEARGHDLSDDLWSARLLADAPDEIVAVHTAFFRAGAAVATSATYQASFEGFAARGIERPAAQALMRRGVELAREARDAVGDGWVAASIGPYGASLANGEEYVGRYGLTVAQLRDWHRPRMEVIADAGPDLLAVETLPDVDEAAAVVDLLRDVGLPAWVSFTIAGDTTRAGQPLAEAFAVVADVPEVIAVGVNCCAPGDVLPAVRRAREVTGKPVVVYPNSGEVWDGPRRVWTGSSSWQPGLVPQWVAAGARIVGGCCRVRPSDITRIADDVG</sequence>
<dbReference type="GO" id="GO:0009086">
    <property type="term" value="P:methionine biosynthetic process"/>
    <property type="evidence" value="ECO:0007669"/>
    <property type="project" value="InterPro"/>
</dbReference>
<evidence type="ECO:0000256" key="3">
    <source>
        <dbReference type="ARBA" id="ARBA00022723"/>
    </source>
</evidence>
<evidence type="ECO:0000256" key="2">
    <source>
        <dbReference type="ARBA" id="ARBA00022679"/>
    </source>
</evidence>
<dbReference type="Pfam" id="PF02574">
    <property type="entry name" value="S-methyl_trans"/>
    <property type="match status" value="1"/>
</dbReference>
<dbReference type="PANTHER" id="PTHR46015:SF1">
    <property type="entry name" value="HOMOCYSTEINE S-METHYLTRANSFERASE-LIKE ISOFORM 1"/>
    <property type="match status" value="1"/>
</dbReference>
<keyword evidence="1 6" id="KW-0489">Methyltransferase</keyword>
<feature type="binding site" evidence="5 6">
    <location>
        <position position="267"/>
    </location>
    <ligand>
        <name>Zn(2+)</name>
        <dbReference type="ChEBI" id="CHEBI:29105"/>
    </ligand>
</feature>
<keyword evidence="2 6" id="KW-0808">Transferase</keyword>
<evidence type="ECO:0000256" key="6">
    <source>
        <dbReference type="PROSITE-ProRule" id="PRU00333"/>
    </source>
</evidence>
<dbReference type="InterPro" id="IPR003726">
    <property type="entry name" value="HCY_dom"/>
</dbReference>
<keyword evidence="4 5" id="KW-0862">Zinc</keyword>
<dbReference type="SUPFAM" id="SSF82282">
    <property type="entry name" value="Homocysteine S-methyltransferase"/>
    <property type="match status" value="1"/>
</dbReference>
<dbReference type="PANTHER" id="PTHR46015">
    <property type="entry name" value="ZGC:172121"/>
    <property type="match status" value="1"/>
</dbReference>
<dbReference type="GO" id="GO:0008270">
    <property type="term" value="F:zinc ion binding"/>
    <property type="evidence" value="ECO:0007669"/>
    <property type="project" value="InterPro"/>
</dbReference>
<dbReference type="PIRSF" id="PIRSF037505">
    <property type="entry name" value="Betaine_HMT"/>
    <property type="match status" value="1"/>
</dbReference>
<dbReference type="InterPro" id="IPR017226">
    <property type="entry name" value="BHMT-like"/>
</dbReference>
<proteinExistence type="predicted"/>
<dbReference type="GO" id="GO:0008898">
    <property type="term" value="F:S-adenosylmethionine-homocysteine S-methyltransferase activity"/>
    <property type="evidence" value="ECO:0007669"/>
    <property type="project" value="TreeGrafter"/>
</dbReference>
<comment type="caution">
    <text evidence="8">The sequence shown here is derived from an EMBL/GenBank/DDBJ whole genome shotgun (WGS) entry which is preliminary data.</text>
</comment>
<dbReference type="InterPro" id="IPR051486">
    <property type="entry name" value="Hcy_S-methyltransferase"/>
</dbReference>
<evidence type="ECO:0000259" key="7">
    <source>
        <dbReference type="PROSITE" id="PS50970"/>
    </source>
</evidence>
<dbReference type="GO" id="GO:0032259">
    <property type="term" value="P:methylation"/>
    <property type="evidence" value="ECO:0007669"/>
    <property type="project" value="UniProtKB-KW"/>
</dbReference>
<dbReference type="InterPro" id="IPR036589">
    <property type="entry name" value="HCY_dom_sf"/>
</dbReference>
<keyword evidence="3 5" id="KW-0479">Metal-binding</keyword>
<comment type="cofactor">
    <cofactor evidence="5">
        <name>Zn(2+)</name>
        <dbReference type="ChEBI" id="CHEBI:29105"/>
    </cofactor>
    <text evidence="5">Binds 1 zinc ion per subunit.</text>
</comment>
<gene>
    <name evidence="8" type="primary">mmuM</name>
    <name evidence="8" type="ORF">H7H73_05575</name>
</gene>
<evidence type="ECO:0000256" key="4">
    <source>
        <dbReference type="ARBA" id="ARBA00022833"/>
    </source>
</evidence>
<reference evidence="8" key="2">
    <citation type="journal article" date="2022" name="BMC Genomics">
        <title>Comparative genome analysis of mycobacteria focusing on tRNA and non-coding RNA.</title>
        <authorList>
            <person name="Behra P.R.K."/>
            <person name="Pettersson B.M.F."/>
            <person name="Ramesh M."/>
            <person name="Das S."/>
            <person name="Dasgupta S."/>
            <person name="Kirsebom L.A."/>
        </authorList>
    </citation>
    <scope>NUCLEOTIDE SEQUENCE</scope>
    <source>
        <strain evidence="8">DSM 45406</strain>
    </source>
</reference>
<dbReference type="PROSITE" id="PS50970">
    <property type="entry name" value="HCY"/>
    <property type="match status" value="1"/>
</dbReference>
<protein>
    <submittedName>
        <fullName evidence="8">Homocysteine S-methyltransferase</fullName>
        <ecNumber evidence="8">2.1.1.10</ecNumber>
    </submittedName>
</protein>
<evidence type="ECO:0000313" key="9">
    <source>
        <dbReference type="Proteomes" id="UP001140272"/>
    </source>
</evidence>
<dbReference type="Proteomes" id="UP001140272">
    <property type="component" value="Unassembled WGS sequence"/>
</dbReference>